<evidence type="ECO:0000313" key="1">
    <source>
        <dbReference type="EMBL" id="KAF5762320.1"/>
    </source>
</evidence>
<name>A0A9K3DWH0_HELAN</name>
<gene>
    <name evidence="1" type="ORF">HanXRQr2_Chr16g0775361</name>
</gene>
<reference evidence="1" key="2">
    <citation type="submission" date="2020-06" db="EMBL/GenBank/DDBJ databases">
        <title>Helianthus annuus Genome sequencing and assembly Release 2.</title>
        <authorList>
            <person name="Gouzy J."/>
            <person name="Langlade N."/>
            <person name="Munos S."/>
        </authorList>
    </citation>
    <scope>NUCLEOTIDE SEQUENCE</scope>
    <source>
        <tissue evidence="1">Leaves</tissue>
    </source>
</reference>
<dbReference type="EMBL" id="MNCJ02000331">
    <property type="protein sequence ID" value="KAF5762320.1"/>
    <property type="molecule type" value="Genomic_DNA"/>
</dbReference>
<proteinExistence type="predicted"/>
<comment type="caution">
    <text evidence="1">The sequence shown here is derived from an EMBL/GenBank/DDBJ whole genome shotgun (WGS) entry which is preliminary data.</text>
</comment>
<reference evidence="1" key="1">
    <citation type="journal article" date="2017" name="Nature">
        <title>The sunflower genome provides insights into oil metabolism, flowering and Asterid evolution.</title>
        <authorList>
            <person name="Badouin H."/>
            <person name="Gouzy J."/>
            <person name="Grassa C.J."/>
            <person name="Murat F."/>
            <person name="Staton S.E."/>
            <person name="Cottret L."/>
            <person name="Lelandais-Briere C."/>
            <person name="Owens G.L."/>
            <person name="Carrere S."/>
            <person name="Mayjonade B."/>
            <person name="Legrand L."/>
            <person name="Gill N."/>
            <person name="Kane N.C."/>
            <person name="Bowers J.E."/>
            <person name="Hubner S."/>
            <person name="Bellec A."/>
            <person name="Berard A."/>
            <person name="Berges H."/>
            <person name="Blanchet N."/>
            <person name="Boniface M.C."/>
            <person name="Brunel D."/>
            <person name="Catrice O."/>
            <person name="Chaidir N."/>
            <person name="Claudel C."/>
            <person name="Donnadieu C."/>
            <person name="Faraut T."/>
            <person name="Fievet G."/>
            <person name="Helmstetter N."/>
            <person name="King M."/>
            <person name="Knapp S.J."/>
            <person name="Lai Z."/>
            <person name="Le Paslier M.C."/>
            <person name="Lippi Y."/>
            <person name="Lorenzon L."/>
            <person name="Mandel J.R."/>
            <person name="Marage G."/>
            <person name="Marchand G."/>
            <person name="Marquand E."/>
            <person name="Bret-Mestries E."/>
            <person name="Morien E."/>
            <person name="Nambeesan S."/>
            <person name="Nguyen T."/>
            <person name="Pegot-Espagnet P."/>
            <person name="Pouilly N."/>
            <person name="Raftis F."/>
            <person name="Sallet E."/>
            <person name="Schiex T."/>
            <person name="Thomas J."/>
            <person name="Vandecasteele C."/>
            <person name="Vares D."/>
            <person name="Vear F."/>
            <person name="Vautrin S."/>
            <person name="Crespi M."/>
            <person name="Mangin B."/>
            <person name="Burke J.M."/>
            <person name="Salse J."/>
            <person name="Munos S."/>
            <person name="Vincourt P."/>
            <person name="Rieseberg L.H."/>
            <person name="Langlade N.B."/>
        </authorList>
    </citation>
    <scope>NUCLEOTIDE SEQUENCE</scope>
    <source>
        <tissue evidence="1">Leaves</tissue>
    </source>
</reference>
<evidence type="ECO:0000313" key="2">
    <source>
        <dbReference type="Proteomes" id="UP000215914"/>
    </source>
</evidence>
<protein>
    <submittedName>
        <fullName evidence="1">Uncharacterized protein</fullName>
    </submittedName>
</protein>
<dbReference type="Gramene" id="mRNA:HanXRQr2_Chr16g0775361">
    <property type="protein sequence ID" value="CDS:HanXRQr2_Chr16g0775361.1"/>
    <property type="gene ID" value="HanXRQr2_Chr16g0775361"/>
</dbReference>
<dbReference type="Proteomes" id="UP000215914">
    <property type="component" value="Unassembled WGS sequence"/>
</dbReference>
<sequence length="50" mass="5636">MYDPKVVYLMRPTPVLAILLCGTTSRKMKPPVQATQAPQNILQALYSFLK</sequence>
<organism evidence="1 2">
    <name type="scientific">Helianthus annuus</name>
    <name type="common">Common sunflower</name>
    <dbReference type="NCBI Taxonomy" id="4232"/>
    <lineage>
        <taxon>Eukaryota</taxon>
        <taxon>Viridiplantae</taxon>
        <taxon>Streptophyta</taxon>
        <taxon>Embryophyta</taxon>
        <taxon>Tracheophyta</taxon>
        <taxon>Spermatophyta</taxon>
        <taxon>Magnoliopsida</taxon>
        <taxon>eudicotyledons</taxon>
        <taxon>Gunneridae</taxon>
        <taxon>Pentapetalae</taxon>
        <taxon>asterids</taxon>
        <taxon>campanulids</taxon>
        <taxon>Asterales</taxon>
        <taxon>Asteraceae</taxon>
        <taxon>Asteroideae</taxon>
        <taxon>Heliantheae alliance</taxon>
        <taxon>Heliantheae</taxon>
        <taxon>Helianthus</taxon>
    </lineage>
</organism>
<dbReference type="AlphaFoldDB" id="A0A9K3DWH0"/>
<keyword evidence="2" id="KW-1185">Reference proteome</keyword>
<accession>A0A9K3DWH0</accession>